<gene>
    <name evidence="3" type="ORF">AB0I59_41725</name>
</gene>
<sequence length="606" mass="62724">MARTAAVTMATVLSVTVGLAGPAAAEPPTVPGCGGAGSALVPVTTPRVVSVGGDSFSSGEGTGGYIAGSSSSSSSSSFWRHQSPYAPGPLAWLYLETTNKPLVPSLTMQDGYLEDTWGFDRLAFFASSGAESKHLVVPQVDSDTGRNRNIPQADGILPSSNVVIYGFGGNDAHYGDILQTALMAYAKTAIPASLQNLAPGPGVWKNAQLADVQAAIAREQSKLASDVQTSVYKSLSSVRAAALNAMIAVTLYPVGVKPTGNTHRTPLMGGLTLDAIYGFATALNDTIRAAVQKFNSDHPQWPPIEVFDPNTAGPGGTSVVAGHEVDEPDSYFNPWMLDENELAQGNLLHAFQESFHPNRRGTVALGQALAIWLQAKCPGLWPKPPTFAQVNIPAQPYKAPLQANRLPGLLLTHMAAIAAHNSGIPGAVVSGGGGGPVPRGDVYAQPDSPLYNLWLATWAAASSTTGSSDSTSTGPGDASTPGGNTREVCCGRNYRYTSDDNGKTWVRVEWGGDLPGTRYVLMPPDFIPPAGTTSPAPSGVLTPPRPGGVTPGGYDNPGGIGPGDIFDYYIPPPAPTDSSGGGGNRDSACDGVYVPCPPRSTFANLA</sequence>
<evidence type="ECO:0000256" key="1">
    <source>
        <dbReference type="SAM" id="MobiDB-lite"/>
    </source>
</evidence>
<accession>A0ABV3GU41</accession>
<evidence type="ECO:0000313" key="4">
    <source>
        <dbReference type="Proteomes" id="UP001551675"/>
    </source>
</evidence>
<feature type="signal peptide" evidence="2">
    <location>
        <begin position="1"/>
        <end position="25"/>
    </location>
</feature>
<feature type="compositionally biased region" description="Low complexity" evidence="1">
    <location>
        <begin position="464"/>
        <end position="483"/>
    </location>
</feature>
<dbReference type="EMBL" id="JBFALK010000045">
    <property type="protein sequence ID" value="MEV0975149.1"/>
    <property type="molecule type" value="Genomic_DNA"/>
</dbReference>
<evidence type="ECO:0008006" key="5">
    <source>
        <dbReference type="Google" id="ProtNLM"/>
    </source>
</evidence>
<dbReference type="SUPFAM" id="SSF52266">
    <property type="entry name" value="SGNH hydrolase"/>
    <property type="match status" value="1"/>
</dbReference>
<keyword evidence="2" id="KW-0732">Signal</keyword>
<feature type="region of interest" description="Disordered" evidence="1">
    <location>
        <begin position="464"/>
        <end position="487"/>
    </location>
</feature>
<keyword evidence="4" id="KW-1185">Reference proteome</keyword>
<name>A0ABV3GU41_MICGL</name>
<evidence type="ECO:0000313" key="3">
    <source>
        <dbReference type="EMBL" id="MEV0975149.1"/>
    </source>
</evidence>
<dbReference type="Proteomes" id="UP001551675">
    <property type="component" value="Unassembled WGS sequence"/>
</dbReference>
<feature type="chain" id="PRO_5045689704" description="SGNH hydrolase-type esterase domain-containing protein" evidence="2">
    <location>
        <begin position="26"/>
        <end position="606"/>
    </location>
</feature>
<protein>
    <recommendedName>
        <fullName evidence="5">SGNH hydrolase-type esterase domain-containing protein</fullName>
    </recommendedName>
</protein>
<dbReference type="RefSeq" id="WP_358142531.1">
    <property type="nucleotide sequence ID" value="NZ_JBFALK010000045.1"/>
</dbReference>
<reference evidence="3 4" key="1">
    <citation type="submission" date="2024-06" db="EMBL/GenBank/DDBJ databases">
        <title>The Natural Products Discovery Center: Release of the First 8490 Sequenced Strains for Exploring Actinobacteria Biosynthetic Diversity.</title>
        <authorList>
            <person name="Kalkreuter E."/>
            <person name="Kautsar S.A."/>
            <person name="Yang D."/>
            <person name="Bader C.D."/>
            <person name="Teijaro C.N."/>
            <person name="Fluegel L."/>
            <person name="Davis C.M."/>
            <person name="Simpson J.R."/>
            <person name="Lauterbach L."/>
            <person name="Steele A.D."/>
            <person name="Gui C."/>
            <person name="Meng S."/>
            <person name="Li G."/>
            <person name="Viehrig K."/>
            <person name="Ye F."/>
            <person name="Su P."/>
            <person name="Kiefer A.F."/>
            <person name="Nichols A."/>
            <person name="Cepeda A.J."/>
            <person name="Yan W."/>
            <person name="Fan B."/>
            <person name="Jiang Y."/>
            <person name="Adhikari A."/>
            <person name="Zheng C.-J."/>
            <person name="Schuster L."/>
            <person name="Cowan T.M."/>
            <person name="Smanski M.J."/>
            <person name="Chevrette M.G."/>
            <person name="De Carvalho L.P.S."/>
            <person name="Shen B."/>
        </authorList>
    </citation>
    <scope>NUCLEOTIDE SEQUENCE [LARGE SCALE GENOMIC DNA]</scope>
    <source>
        <strain evidence="3 4">NPDC050100</strain>
    </source>
</reference>
<evidence type="ECO:0000256" key="2">
    <source>
        <dbReference type="SAM" id="SignalP"/>
    </source>
</evidence>
<comment type="caution">
    <text evidence="3">The sequence shown here is derived from an EMBL/GenBank/DDBJ whole genome shotgun (WGS) entry which is preliminary data.</text>
</comment>
<dbReference type="Gene3D" id="3.40.50.1110">
    <property type="entry name" value="SGNH hydrolase"/>
    <property type="match status" value="1"/>
</dbReference>
<organism evidence="3 4">
    <name type="scientific">Microtetraspora glauca</name>
    <dbReference type="NCBI Taxonomy" id="1996"/>
    <lineage>
        <taxon>Bacteria</taxon>
        <taxon>Bacillati</taxon>
        <taxon>Actinomycetota</taxon>
        <taxon>Actinomycetes</taxon>
        <taxon>Streptosporangiales</taxon>
        <taxon>Streptosporangiaceae</taxon>
        <taxon>Microtetraspora</taxon>
    </lineage>
</organism>
<proteinExistence type="predicted"/>
<dbReference type="InterPro" id="IPR036514">
    <property type="entry name" value="SGNH_hydro_sf"/>
</dbReference>